<comment type="caution">
    <text evidence="1">The sequence shown here is derived from an EMBL/GenBank/DDBJ whole genome shotgun (WGS) entry which is preliminary data.</text>
</comment>
<reference evidence="2" key="1">
    <citation type="journal article" date="2023" name="G3 (Bethesda)">
        <title>Genome assembly and association tests identify interacting loci associated with vigor, precocity, and sex in interspecific pistachio rootstocks.</title>
        <authorList>
            <person name="Palmer W."/>
            <person name="Jacygrad E."/>
            <person name="Sagayaradj S."/>
            <person name="Cavanaugh K."/>
            <person name="Han R."/>
            <person name="Bertier L."/>
            <person name="Beede B."/>
            <person name="Kafkas S."/>
            <person name="Golino D."/>
            <person name="Preece J."/>
            <person name="Michelmore R."/>
        </authorList>
    </citation>
    <scope>NUCLEOTIDE SEQUENCE [LARGE SCALE GENOMIC DNA]</scope>
</reference>
<dbReference type="EMBL" id="CM047738">
    <property type="protein sequence ID" value="KAJ0046814.1"/>
    <property type="molecule type" value="Genomic_DNA"/>
</dbReference>
<evidence type="ECO:0000313" key="2">
    <source>
        <dbReference type="Proteomes" id="UP001163603"/>
    </source>
</evidence>
<protein>
    <submittedName>
        <fullName evidence="1">Uncharacterized protein</fullName>
    </submittedName>
</protein>
<keyword evidence="2" id="KW-1185">Reference proteome</keyword>
<accession>A0ACC0Z7A1</accession>
<proteinExistence type="predicted"/>
<dbReference type="Proteomes" id="UP001163603">
    <property type="component" value="Chromosome 3"/>
</dbReference>
<sequence>MGFRQDPEFAPLINLFPGQMPTDVAAPQKPTKAPVLRVDALGREIDEHGNVVNVTKPNNLSTLKVNINKQKKDAFQILKPELEVDPESNPHYDQRMGVNKTKLLRPKRMTFQFVEEGKWSKEAEILRVKSQFGEAGAKERQAKQAQLAKVKGGADINPNLIEVAERVVTKEKPKDPIPEIEWWDKPLLLNGSYGDISDGGIVEDKLKKEKITIYVEHPRPIEPPAEPAPPPPQPLKLTKKEQKKLRTQRRLAREKDRQEMIRQGLIEPPKPKVKMSNLMKVLGSEATQDPTRLEKEIRSAAAEREQAHIDRNVARKLTPAERREKKERKLFDDSNSLDTIVSVYKINDLSHPKTRFKVDVNAHENRLTGCVVITEGISVVVVEGGIKSIKRYGKLMLRRIDWAKAVNEEDEDEDEVSDKPVNKCMLVWQGSVAKPSFNRFSVHECMTEAAAKKVFADAGVAHYWDLAVNFTDDQM</sequence>
<name>A0ACC0Z7A1_9ROSI</name>
<gene>
    <name evidence="1" type="ORF">Pint_06172</name>
</gene>
<organism evidence="1 2">
    <name type="scientific">Pistacia integerrima</name>
    <dbReference type="NCBI Taxonomy" id="434235"/>
    <lineage>
        <taxon>Eukaryota</taxon>
        <taxon>Viridiplantae</taxon>
        <taxon>Streptophyta</taxon>
        <taxon>Embryophyta</taxon>
        <taxon>Tracheophyta</taxon>
        <taxon>Spermatophyta</taxon>
        <taxon>Magnoliopsida</taxon>
        <taxon>eudicotyledons</taxon>
        <taxon>Gunneridae</taxon>
        <taxon>Pentapetalae</taxon>
        <taxon>rosids</taxon>
        <taxon>malvids</taxon>
        <taxon>Sapindales</taxon>
        <taxon>Anacardiaceae</taxon>
        <taxon>Pistacia</taxon>
    </lineage>
</organism>
<evidence type="ECO:0000313" key="1">
    <source>
        <dbReference type="EMBL" id="KAJ0046814.1"/>
    </source>
</evidence>